<dbReference type="Gene3D" id="1.10.10.10">
    <property type="entry name" value="Winged helix-like DNA-binding domain superfamily/Winged helix DNA-binding domain"/>
    <property type="match status" value="1"/>
</dbReference>
<evidence type="ECO:0000256" key="1">
    <source>
        <dbReference type="ARBA" id="ARBA00023015"/>
    </source>
</evidence>
<reference evidence="5 6" key="1">
    <citation type="submission" date="2016-07" db="EMBL/GenBank/DDBJ databases">
        <title>Draft genome sequence of Prauserella muralis DSM 45305, isolated from a mould-covered wall in an indoor environment.</title>
        <authorList>
            <person name="Ruckert C."/>
            <person name="Albersmeier A."/>
            <person name="Jiang C.-L."/>
            <person name="Jiang Y."/>
            <person name="Kalinowski J."/>
            <person name="Schneider O."/>
            <person name="Winkler A."/>
            <person name="Zotchev S.B."/>
        </authorList>
    </citation>
    <scope>NUCLEOTIDE SEQUENCE [LARGE SCALE GENOMIC DNA]</scope>
    <source>
        <strain evidence="5 6">DSM 45305</strain>
    </source>
</reference>
<dbReference type="InterPro" id="IPR000524">
    <property type="entry name" value="Tscrpt_reg_HTH_GntR"/>
</dbReference>
<dbReference type="PANTHER" id="PTHR43537:SF24">
    <property type="entry name" value="GLUCONATE OPERON TRANSCRIPTIONAL REPRESSOR"/>
    <property type="match status" value="1"/>
</dbReference>
<dbReference type="Gene3D" id="1.20.120.530">
    <property type="entry name" value="GntR ligand-binding domain-like"/>
    <property type="match status" value="1"/>
</dbReference>
<keyword evidence="6" id="KW-1185">Reference proteome</keyword>
<dbReference type="Pfam" id="PF07729">
    <property type="entry name" value="FCD"/>
    <property type="match status" value="1"/>
</dbReference>
<keyword evidence="2" id="KW-0238">DNA-binding</keyword>
<sequence>MDHEIEPGARISIDGLARQLQVSPTPVREALARLESAQLVTKEPLRGYRATALLTRDELTDLYQFRLLIEPWAARCAAERATARDRRQLRHEMSTTQLPRSRSYEAYKALAAHDTRLHVLIAELSGSERVRQAFERTHCHMHIFRLGYHRQIGAETLAEHERIVDAIVRGDPAGAERAMREHLETSCHQRLVPLYDAAGQGTG</sequence>
<evidence type="ECO:0000313" key="5">
    <source>
        <dbReference type="EMBL" id="PXY22613.1"/>
    </source>
</evidence>
<dbReference type="InterPro" id="IPR036390">
    <property type="entry name" value="WH_DNA-bd_sf"/>
</dbReference>
<dbReference type="InterPro" id="IPR011711">
    <property type="entry name" value="GntR_C"/>
</dbReference>
<dbReference type="InterPro" id="IPR008920">
    <property type="entry name" value="TF_FadR/GntR_C"/>
</dbReference>
<dbReference type="InterPro" id="IPR036388">
    <property type="entry name" value="WH-like_DNA-bd_sf"/>
</dbReference>
<organism evidence="5 6">
    <name type="scientific">Prauserella muralis</name>
    <dbReference type="NCBI Taxonomy" id="588067"/>
    <lineage>
        <taxon>Bacteria</taxon>
        <taxon>Bacillati</taxon>
        <taxon>Actinomycetota</taxon>
        <taxon>Actinomycetes</taxon>
        <taxon>Pseudonocardiales</taxon>
        <taxon>Pseudonocardiaceae</taxon>
        <taxon>Prauserella</taxon>
    </lineage>
</organism>
<evidence type="ECO:0000256" key="2">
    <source>
        <dbReference type="ARBA" id="ARBA00023125"/>
    </source>
</evidence>
<evidence type="ECO:0000313" key="6">
    <source>
        <dbReference type="Proteomes" id="UP000249915"/>
    </source>
</evidence>
<dbReference type="PANTHER" id="PTHR43537">
    <property type="entry name" value="TRANSCRIPTIONAL REGULATOR, GNTR FAMILY"/>
    <property type="match status" value="1"/>
</dbReference>
<name>A0A2V4APH7_9PSEU</name>
<dbReference type="Proteomes" id="UP000249915">
    <property type="component" value="Unassembled WGS sequence"/>
</dbReference>
<evidence type="ECO:0000259" key="4">
    <source>
        <dbReference type="SMART" id="SM00895"/>
    </source>
</evidence>
<keyword evidence="1" id="KW-0805">Transcription regulation</keyword>
<comment type="caution">
    <text evidence="5">The sequence shown here is derived from an EMBL/GenBank/DDBJ whole genome shotgun (WGS) entry which is preliminary data.</text>
</comment>
<protein>
    <submittedName>
        <fullName evidence="5">GntR family transcriptional regulator</fullName>
    </submittedName>
</protein>
<dbReference type="SUPFAM" id="SSF46785">
    <property type="entry name" value="Winged helix' DNA-binding domain"/>
    <property type="match status" value="1"/>
</dbReference>
<keyword evidence="3" id="KW-0804">Transcription</keyword>
<accession>A0A2V4APH7</accession>
<dbReference type="SUPFAM" id="SSF48008">
    <property type="entry name" value="GntR ligand-binding domain-like"/>
    <property type="match status" value="1"/>
</dbReference>
<dbReference type="SMART" id="SM00895">
    <property type="entry name" value="FCD"/>
    <property type="match status" value="1"/>
</dbReference>
<gene>
    <name evidence="5" type="ORF">BAY60_22580</name>
</gene>
<feature type="domain" description="GntR C-terminal" evidence="4">
    <location>
        <begin position="61"/>
        <end position="185"/>
    </location>
</feature>
<evidence type="ECO:0000256" key="3">
    <source>
        <dbReference type="ARBA" id="ARBA00023163"/>
    </source>
</evidence>
<dbReference type="AlphaFoldDB" id="A0A2V4APH7"/>
<dbReference type="GO" id="GO:0003700">
    <property type="term" value="F:DNA-binding transcription factor activity"/>
    <property type="evidence" value="ECO:0007669"/>
    <property type="project" value="InterPro"/>
</dbReference>
<dbReference type="GO" id="GO:0003677">
    <property type="term" value="F:DNA binding"/>
    <property type="evidence" value="ECO:0007669"/>
    <property type="project" value="UniProtKB-KW"/>
</dbReference>
<dbReference type="Pfam" id="PF00392">
    <property type="entry name" value="GntR"/>
    <property type="match status" value="1"/>
</dbReference>
<dbReference type="EMBL" id="MASW01000005">
    <property type="protein sequence ID" value="PXY22613.1"/>
    <property type="molecule type" value="Genomic_DNA"/>
</dbReference>
<proteinExistence type="predicted"/>